<evidence type="ECO:0000256" key="2">
    <source>
        <dbReference type="HAMAP-Rule" id="MF_01139"/>
    </source>
</evidence>
<dbReference type="InterPro" id="IPR018520">
    <property type="entry name" value="UPP_synth-like_CS"/>
</dbReference>
<feature type="active site" description="Proton acceptor" evidence="2">
    <location>
        <position position="71"/>
    </location>
</feature>
<keyword evidence="2" id="KW-0479">Metal-binding</keyword>
<feature type="binding site" evidence="2">
    <location>
        <begin position="24"/>
        <end position="27"/>
    </location>
    <ligand>
        <name>substrate</name>
    </ligand>
</feature>
<gene>
    <name evidence="3" type="ORF">US53_C0019G0036</name>
</gene>
<evidence type="ECO:0000313" key="4">
    <source>
        <dbReference type="Proteomes" id="UP000034591"/>
    </source>
</evidence>
<evidence type="ECO:0000256" key="1">
    <source>
        <dbReference type="ARBA" id="ARBA00022679"/>
    </source>
</evidence>
<dbReference type="GO" id="GO:0045547">
    <property type="term" value="F:ditrans,polycis-polyprenyl diphosphate synthase [(2E,6E)-farnesyl diphosphate specific] activity"/>
    <property type="evidence" value="ECO:0007669"/>
    <property type="project" value="TreeGrafter"/>
</dbReference>
<comment type="caution">
    <text evidence="2">Lacks conserved residue(s) required for the propagation of feature annotation.</text>
</comment>
<dbReference type="GO" id="GO:0016094">
    <property type="term" value="P:polyprenol biosynthetic process"/>
    <property type="evidence" value="ECO:0007669"/>
    <property type="project" value="TreeGrafter"/>
</dbReference>
<dbReference type="PANTHER" id="PTHR10291:SF0">
    <property type="entry name" value="DEHYDRODOLICHYL DIPHOSPHATE SYNTHASE 2"/>
    <property type="match status" value="1"/>
</dbReference>
<feature type="binding site" evidence="2">
    <location>
        <position position="23"/>
    </location>
    <ligand>
        <name>Mg(2+)</name>
        <dbReference type="ChEBI" id="CHEBI:18420"/>
    </ligand>
</feature>
<reference evidence="3 4" key="1">
    <citation type="journal article" date="2015" name="Nature">
        <title>rRNA introns, odd ribosomes, and small enigmatic genomes across a large radiation of phyla.</title>
        <authorList>
            <person name="Brown C.T."/>
            <person name="Hug L.A."/>
            <person name="Thomas B.C."/>
            <person name="Sharon I."/>
            <person name="Castelle C.J."/>
            <person name="Singh A."/>
            <person name="Wilkins M.J."/>
            <person name="Williams K.H."/>
            <person name="Banfield J.F."/>
        </authorList>
    </citation>
    <scope>NUCLEOTIDE SEQUENCE [LARGE SCALE GENOMIC DNA]</scope>
</reference>
<dbReference type="InterPro" id="IPR001441">
    <property type="entry name" value="UPP_synth-like"/>
</dbReference>
<feature type="binding site" evidence="2">
    <location>
        <begin position="68"/>
        <end position="70"/>
    </location>
    <ligand>
        <name>substrate</name>
    </ligand>
</feature>
<dbReference type="Proteomes" id="UP000034591">
    <property type="component" value="Unassembled WGS sequence"/>
</dbReference>
<sequence>MPEPELRLPKDTIVPDHIAIILDGNGRWARSRGLPVTKGHEAGAEALKKVIRATRDWGVHTLTVWGWSTENWKRPYTEKKKIFDLIKRNIEETLDEAKREGVRFNHLGRKDRLPKGLIKIIAKAEAETSLNTKHTLNVALDYGGRDEILRAVKKLVSDKVSVEEIDEKLFESYLDTAGQPYPNPDLFIRTSGEQRTSGYLPWQMVYTEFYFEESHLPDFTPEKLKAAIVDYSRRRRRFGAKDKVIHFRFKPEVAAKLELNWWRLRKIPTGTKFREYAINHLKEQYGLSKALAKKAAIYMLEAVIEGNENKWDKSFSSMKKFYKLIKDEIKLAFEPSIAASLEIKLWKEAGDKTSIEEAVELEDTARQLYAEANFSVSNSKLLTSEIPFSQNFLLLMSIPSFAKMFFGDSESPADKNPLTFDINFGSFFTDAWSDLEINSPEA</sequence>
<feature type="binding site" evidence="2">
    <location>
        <position position="72"/>
    </location>
    <ligand>
        <name>substrate</name>
    </ligand>
</feature>
<dbReference type="NCBIfam" id="TIGR00055">
    <property type="entry name" value="uppS"/>
    <property type="match status" value="1"/>
</dbReference>
<name>A0A0G0H2C0_9BACT</name>
<feature type="binding site" evidence="2">
    <location>
        <position position="208"/>
    </location>
    <ligand>
        <name>Mg(2+)</name>
        <dbReference type="ChEBI" id="CHEBI:18420"/>
    </ligand>
</feature>
<comment type="function">
    <text evidence="2">Catalyzes the condensation of isopentenyl diphosphate (IPP) with allylic pyrophosphates generating different type of terpenoids.</text>
</comment>
<organism evidence="3 4">
    <name type="scientific">Candidatus Woesebacteria bacterium GW2011_GWA1_37_7</name>
    <dbReference type="NCBI Taxonomy" id="1618545"/>
    <lineage>
        <taxon>Bacteria</taxon>
        <taxon>Candidatus Woeseibacteriota</taxon>
    </lineage>
</organism>
<dbReference type="STRING" id="1618545.US53_C0019G0036"/>
<keyword evidence="2" id="KW-0460">Magnesium</keyword>
<comment type="subunit">
    <text evidence="2">Homodimer.</text>
</comment>
<feature type="binding site" evidence="2">
    <location>
        <position position="28"/>
    </location>
    <ligand>
        <name>substrate</name>
    </ligand>
</feature>
<keyword evidence="1 2" id="KW-0808">Transferase</keyword>
<feature type="active site" evidence="2">
    <location>
        <position position="23"/>
    </location>
</feature>
<dbReference type="GO" id="GO:0000287">
    <property type="term" value="F:magnesium ion binding"/>
    <property type="evidence" value="ECO:0007669"/>
    <property type="project" value="UniProtKB-UniRule"/>
</dbReference>
<comment type="cofactor">
    <cofactor evidence="2">
        <name>Mg(2+)</name>
        <dbReference type="ChEBI" id="CHEBI:18420"/>
    </cofactor>
    <text evidence="2">Binds 2 magnesium ions per subunit.</text>
</comment>
<comment type="similarity">
    <text evidence="2">Belongs to the UPP synthase family.</text>
</comment>
<feature type="binding site" evidence="2">
    <location>
        <position position="189"/>
    </location>
    <ligand>
        <name>substrate</name>
    </ligand>
</feature>
<proteinExistence type="inferred from homology"/>
<feature type="binding site" evidence="2">
    <location>
        <position position="74"/>
    </location>
    <ligand>
        <name>substrate</name>
    </ligand>
</feature>
<dbReference type="EC" id="2.5.1.-" evidence="2"/>
<comment type="caution">
    <text evidence="3">The sequence shown here is derived from an EMBL/GenBank/DDBJ whole genome shotgun (WGS) entry which is preliminary data.</text>
</comment>
<dbReference type="EMBL" id="LBTI01000019">
    <property type="protein sequence ID" value="KKQ37408.1"/>
    <property type="molecule type" value="Genomic_DNA"/>
</dbReference>
<dbReference type="SUPFAM" id="SSF64005">
    <property type="entry name" value="Undecaprenyl diphosphate synthase"/>
    <property type="match status" value="1"/>
</dbReference>
<feature type="binding site" evidence="2">
    <location>
        <position position="40"/>
    </location>
    <ligand>
        <name>substrate</name>
    </ligand>
</feature>
<dbReference type="Pfam" id="PF01255">
    <property type="entry name" value="Prenyltransf"/>
    <property type="match status" value="1"/>
</dbReference>
<dbReference type="InterPro" id="IPR036424">
    <property type="entry name" value="UPP_synth-like_sf"/>
</dbReference>
<dbReference type="AlphaFoldDB" id="A0A0G0H2C0"/>
<feature type="binding site" evidence="2">
    <location>
        <begin position="195"/>
        <end position="197"/>
    </location>
    <ligand>
        <name>substrate</name>
    </ligand>
</feature>
<dbReference type="PATRIC" id="fig|1618545.3.peg.321"/>
<dbReference type="PROSITE" id="PS01066">
    <property type="entry name" value="UPP_SYNTHASE"/>
    <property type="match status" value="1"/>
</dbReference>
<dbReference type="CDD" id="cd00475">
    <property type="entry name" value="Cis_IPPS"/>
    <property type="match status" value="1"/>
</dbReference>
<dbReference type="Gene3D" id="3.40.1180.10">
    <property type="entry name" value="Decaprenyl diphosphate synthase-like"/>
    <property type="match status" value="1"/>
</dbReference>
<accession>A0A0G0H2C0</accession>
<dbReference type="HAMAP" id="MF_01139">
    <property type="entry name" value="ISPT"/>
    <property type="match status" value="1"/>
</dbReference>
<protein>
    <recommendedName>
        <fullName evidence="2">Isoprenyl transferase</fullName>
        <ecNumber evidence="2">2.5.1.-</ecNumber>
    </recommendedName>
</protein>
<evidence type="ECO:0000313" key="3">
    <source>
        <dbReference type="EMBL" id="KKQ37408.1"/>
    </source>
</evidence>
<dbReference type="PANTHER" id="PTHR10291">
    <property type="entry name" value="DEHYDRODOLICHYL DIPHOSPHATE SYNTHASE FAMILY MEMBER"/>
    <property type="match status" value="1"/>
</dbReference>